<organism evidence="2">
    <name type="scientific">Clostridioides difficile</name>
    <name type="common">Peptoclostridium difficile</name>
    <dbReference type="NCBI Taxonomy" id="1496"/>
    <lineage>
        <taxon>Bacteria</taxon>
        <taxon>Bacillati</taxon>
        <taxon>Bacillota</taxon>
        <taxon>Clostridia</taxon>
        <taxon>Peptostreptococcales</taxon>
        <taxon>Peptostreptococcaceae</taxon>
        <taxon>Clostridioides</taxon>
    </lineage>
</organism>
<protein>
    <submittedName>
        <fullName evidence="2 5">Metal-binding protein</fullName>
    </submittedName>
</protein>
<dbReference type="InterPro" id="IPR007212">
    <property type="entry name" value="Zf-like"/>
</dbReference>
<dbReference type="EMBL" id="LK932368">
    <property type="protein sequence ID" value="CDS84666.1"/>
    <property type="molecule type" value="Genomic_DNA"/>
</dbReference>
<dbReference type="EMBL" id="LK933160">
    <property type="protein sequence ID" value="CDT44249.1"/>
    <property type="molecule type" value="Genomic_DNA"/>
</dbReference>
<feature type="domain" description="Cysteine-rich small" evidence="1">
    <location>
        <begin position="4"/>
        <end position="85"/>
    </location>
</feature>
<evidence type="ECO:0000313" key="5">
    <source>
        <dbReference type="EMBL" id="VFD32365.1"/>
    </source>
</evidence>
<reference evidence="5 6" key="2">
    <citation type="submission" date="2019-02" db="EMBL/GenBank/DDBJ databases">
        <authorList>
            <consortium name="Pathogen Informatics"/>
        </authorList>
    </citation>
    <scope>NUCLEOTIDE SEQUENCE [LARGE SCALE GENOMIC DNA]</scope>
    <source>
        <strain evidence="6">clo34</strain>
        <strain evidence="5">Clo34</strain>
    </source>
</reference>
<dbReference type="RefSeq" id="WP_003437519.1">
    <property type="nucleotide sequence ID" value="NZ_BAABSG010000004.1"/>
</dbReference>
<evidence type="ECO:0000259" key="1">
    <source>
        <dbReference type="Pfam" id="PF04071"/>
    </source>
</evidence>
<dbReference type="AlphaFoldDB" id="A0A031WE35"/>
<reference evidence="2" key="1">
    <citation type="submission" date="2014-07" db="EMBL/GenBank/DDBJ databases">
        <authorList>
            <person name="Monot Marc"/>
        </authorList>
    </citation>
    <scope>NUCLEOTIDE SEQUENCE</scope>
    <source>
        <strain evidence="4">7032989</strain>
        <strain evidence="3">7032994</strain>
    </source>
</reference>
<evidence type="ECO:0000313" key="6">
    <source>
        <dbReference type="Proteomes" id="UP000411588"/>
    </source>
</evidence>
<dbReference type="EMBL" id="CAADAN010000006">
    <property type="protein sequence ID" value="VFD32365.1"/>
    <property type="molecule type" value="Genomic_DNA"/>
</dbReference>
<evidence type="ECO:0000313" key="2">
    <source>
        <dbReference type="EMBL" id="CDS84213.1"/>
    </source>
</evidence>
<name>A0A031WE35_CLODI</name>
<dbReference type="PATRIC" id="fig|1496.1371.peg.1693"/>
<dbReference type="Pfam" id="PF04071">
    <property type="entry name" value="zf-like"/>
    <property type="match status" value="1"/>
</dbReference>
<accession>A0A031WE35</accession>
<dbReference type="KEGG" id="pdf:CD630DERM_07870"/>
<proteinExistence type="predicted"/>
<evidence type="ECO:0000313" key="4">
    <source>
        <dbReference type="EMBL" id="CDT44249.1"/>
    </source>
</evidence>
<sequence length="86" mass="10116">MGENYKFFNHKDCEFFPCHKTNKPEEFNCLFCYCPLYALGENCGGNFKYTDKGIKDCSSCILPHKKDNYNYIMSKFQDLVKITSKK</sequence>
<dbReference type="Proteomes" id="UP000411588">
    <property type="component" value="Unassembled WGS sequence"/>
</dbReference>
<dbReference type="EMBL" id="LK932482">
    <property type="protein sequence ID" value="CDS84213.1"/>
    <property type="molecule type" value="Genomic_DNA"/>
</dbReference>
<gene>
    <name evidence="4" type="ORF">BN1095_480019</name>
    <name evidence="2" type="ORF">BN1096_310025</name>
    <name evidence="3" type="ORF">BN1097_320024</name>
    <name evidence="5" type="ORF">SAMEA1402399_02065</name>
</gene>
<evidence type="ECO:0000313" key="3">
    <source>
        <dbReference type="EMBL" id="CDS84666.1"/>
    </source>
</evidence>